<proteinExistence type="predicted"/>
<name>A0AAE8MQB4_9HYPO</name>
<sequence length="19" mass="2122">MPWNQTQGYHGGVAKVIHV</sequence>
<keyword evidence="2" id="KW-1185">Reference proteome</keyword>
<organism evidence="1 2">
    <name type="scientific">Fusarium torulosum</name>
    <dbReference type="NCBI Taxonomy" id="33205"/>
    <lineage>
        <taxon>Eukaryota</taxon>
        <taxon>Fungi</taxon>
        <taxon>Dikarya</taxon>
        <taxon>Ascomycota</taxon>
        <taxon>Pezizomycotina</taxon>
        <taxon>Sordariomycetes</taxon>
        <taxon>Hypocreomycetidae</taxon>
        <taxon>Hypocreales</taxon>
        <taxon>Nectriaceae</taxon>
        <taxon>Fusarium</taxon>
    </lineage>
</organism>
<dbReference type="Proteomes" id="UP001187734">
    <property type="component" value="Unassembled WGS sequence"/>
</dbReference>
<reference evidence="1" key="1">
    <citation type="submission" date="2018-03" db="EMBL/GenBank/DDBJ databases">
        <authorList>
            <person name="Guldener U."/>
        </authorList>
    </citation>
    <scope>NUCLEOTIDE SEQUENCE</scope>
</reference>
<evidence type="ECO:0000313" key="2">
    <source>
        <dbReference type="Proteomes" id="UP001187734"/>
    </source>
</evidence>
<accession>A0AAE8MQB4</accession>
<dbReference type="AlphaFoldDB" id="A0AAE8MQB4"/>
<comment type="caution">
    <text evidence="1">The sequence shown here is derived from an EMBL/GenBank/DDBJ whole genome shotgun (WGS) entry which is preliminary data.</text>
</comment>
<evidence type="ECO:0000313" key="1">
    <source>
        <dbReference type="EMBL" id="SPJ93324.1"/>
    </source>
</evidence>
<protein>
    <submittedName>
        <fullName evidence="1">Uncharacterized protein</fullName>
    </submittedName>
</protein>
<dbReference type="EMBL" id="ONZP01001212">
    <property type="protein sequence ID" value="SPJ93324.1"/>
    <property type="molecule type" value="Genomic_DNA"/>
</dbReference>
<gene>
    <name evidence="1" type="ORF">FTOL_13930</name>
</gene>